<dbReference type="Proteomes" id="UP001596504">
    <property type="component" value="Unassembled WGS sequence"/>
</dbReference>
<reference evidence="2" key="1">
    <citation type="journal article" date="2019" name="Int. J. Syst. Evol. Microbiol.">
        <title>The Global Catalogue of Microorganisms (GCM) 10K type strain sequencing project: providing services to taxonomists for standard genome sequencing and annotation.</title>
        <authorList>
            <consortium name="The Broad Institute Genomics Platform"/>
            <consortium name="The Broad Institute Genome Sequencing Center for Infectious Disease"/>
            <person name="Wu L."/>
            <person name="Ma J."/>
        </authorList>
    </citation>
    <scope>NUCLEOTIDE SEQUENCE [LARGE SCALE GENOMIC DNA]</scope>
    <source>
        <strain evidence="2">WLHS5</strain>
    </source>
</reference>
<comment type="caution">
    <text evidence="1">The sequence shown here is derived from an EMBL/GenBank/DDBJ whole genome shotgun (WGS) entry which is preliminary data.</text>
</comment>
<sequence length="303" mass="33499">MTRCTPERLAAAERFIWRTARVLEQRRFEHLHAGGDPEAVRTALQAYRSADGGYAYGLEPDARGPVSQPLQVWSALVVLDEIGCCTGAAAREICDHLAGITRPDGGVPAGDPRLRDYPHAPWMPAVEEPEGSLLSTALLTGVLLKNRVEHPWLDRASEFCWTAIDACTETHPYEARAVVAFLDHAPERERAAAAAERFGKMIRETGYVLLDPDRPEQARTAPGYAPGEVPGVCDYAPEPDSLARAWFTDEEISRGLDHLAAQQQEDGGWPISWLEWAPVTALEGRPRVTLDALRTLRAYDLER</sequence>
<dbReference type="RefSeq" id="WP_380667878.1">
    <property type="nucleotide sequence ID" value="NZ_JBHTCJ010000005.1"/>
</dbReference>
<evidence type="ECO:0008006" key="3">
    <source>
        <dbReference type="Google" id="ProtNLM"/>
    </source>
</evidence>
<accession>A0ABW2LK60</accession>
<dbReference type="InterPro" id="IPR008930">
    <property type="entry name" value="Terpenoid_cyclase/PrenylTrfase"/>
</dbReference>
<evidence type="ECO:0000313" key="2">
    <source>
        <dbReference type="Proteomes" id="UP001596504"/>
    </source>
</evidence>
<protein>
    <recommendedName>
        <fullName evidence="3">Prenyltransferase</fullName>
    </recommendedName>
</protein>
<dbReference type="SUPFAM" id="SSF48239">
    <property type="entry name" value="Terpenoid cyclases/Protein prenyltransferases"/>
    <property type="match status" value="1"/>
</dbReference>
<name>A0ABW2LK60_9PSEU</name>
<proteinExistence type="predicted"/>
<evidence type="ECO:0000313" key="1">
    <source>
        <dbReference type="EMBL" id="MFC7342219.1"/>
    </source>
</evidence>
<organism evidence="1 2">
    <name type="scientific">Saccharopolyspora griseoalba</name>
    <dbReference type="NCBI Taxonomy" id="1431848"/>
    <lineage>
        <taxon>Bacteria</taxon>
        <taxon>Bacillati</taxon>
        <taxon>Actinomycetota</taxon>
        <taxon>Actinomycetes</taxon>
        <taxon>Pseudonocardiales</taxon>
        <taxon>Pseudonocardiaceae</taxon>
        <taxon>Saccharopolyspora</taxon>
    </lineage>
</organism>
<dbReference type="EMBL" id="JBHTCJ010000005">
    <property type="protein sequence ID" value="MFC7342219.1"/>
    <property type="molecule type" value="Genomic_DNA"/>
</dbReference>
<keyword evidence="2" id="KW-1185">Reference proteome</keyword>
<gene>
    <name evidence="1" type="ORF">ACFQRI_12440</name>
</gene>